<feature type="region of interest" description="Disordered" evidence="2">
    <location>
        <begin position="640"/>
        <end position="780"/>
    </location>
</feature>
<dbReference type="HOGENOM" id="CLU_018298_0_0_1"/>
<dbReference type="Proteomes" id="UP000053617">
    <property type="component" value="Unassembled WGS sequence"/>
</dbReference>
<evidence type="ECO:0000256" key="1">
    <source>
        <dbReference type="ARBA" id="ARBA00022553"/>
    </source>
</evidence>
<feature type="region of interest" description="Disordered" evidence="2">
    <location>
        <begin position="1"/>
        <end position="175"/>
    </location>
</feature>
<feature type="domain" description="R3H" evidence="3">
    <location>
        <begin position="248"/>
        <end position="311"/>
    </location>
</feature>
<dbReference type="RefSeq" id="XP_013277129.1">
    <property type="nucleotide sequence ID" value="XM_013421675.1"/>
</dbReference>
<feature type="region of interest" description="Disordered" evidence="2">
    <location>
        <begin position="345"/>
        <end position="454"/>
    </location>
</feature>
<dbReference type="Pfam" id="PF12752">
    <property type="entry name" value="SUZ"/>
    <property type="match status" value="1"/>
</dbReference>
<feature type="compositionally biased region" description="Basic residues" evidence="2">
    <location>
        <begin position="441"/>
        <end position="450"/>
    </location>
</feature>
<evidence type="ECO:0000259" key="3">
    <source>
        <dbReference type="PROSITE" id="PS51061"/>
    </source>
</evidence>
<dbReference type="InterPro" id="IPR051937">
    <property type="entry name" value="R3H_domain_containing"/>
</dbReference>
<organism evidence="5 6">
    <name type="scientific">Rhinocladiella mackenziei CBS 650.93</name>
    <dbReference type="NCBI Taxonomy" id="1442369"/>
    <lineage>
        <taxon>Eukaryota</taxon>
        <taxon>Fungi</taxon>
        <taxon>Dikarya</taxon>
        <taxon>Ascomycota</taxon>
        <taxon>Pezizomycotina</taxon>
        <taxon>Eurotiomycetes</taxon>
        <taxon>Chaetothyriomycetidae</taxon>
        <taxon>Chaetothyriales</taxon>
        <taxon>Herpotrichiellaceae</taxon>
        <taxon>Rhinocladiella</taxon>
    </lineage>
</organism>
<feature type="compositionally biased region" description="Polar residues" evidence="2">
    <location>
        <begin position="660"/>
        <end position="677"/>
    </location>
</feature>
<keyword evidence="1" id="KW-0597">Phosphoprotein</keyword>
<dbReference type="GO" id="GO:0006012">
    <property type="term" value="P:galactose metabolic process"/>
    <property type="evidence" value="ECO:0007669"/>
    <property type="project" value="TreeGrafter"/>
</dbReference>
<feature type="region of interest" description="Disordered" evidence="2">
    <location>
        <begin position="208"/>
        <end position="233"/>
    </location>
</feature>
<dbReference type="STRING" id="1442369.A0A0D2HH90"/>
<dbReference type="PANTHER" id="PTHR15672:SF8">
    <property type="entry name" value="PROTEIN ENCORE"/>
    <property type="match status" value="1"/>
</dbReference>
<feature type="compositionally biased region" description="Basic and acidic residues" evidence="2">
    <location>
        <begin position="388"/>
        <end position="412"/>
    </location>
</feature>
<reference evidence="5 6" key="1">
    <citation type="submission" date="2015-01" db="EMBL/GenBank/DDBJ databases">
        <title>The Genome Sequence of Rhinocladiella mackenzie CBS 650.93.</title>
        <authorList>
            <consortium name="The Broad Institute Genomics Platform"/>
            <person name="Cuomo C."/>
            <person name="de Hoog S."/>
            <person name="Gorbushina A."/>
            <person name="Stielow B."/>
            <person name="Teixiera M."/>
            <person name="Abouelleil A."/>
            <person name="Chapman S.B."/>
            <person name="Priest M."/>
            <person name="Young S.K."/>
            <person name="Wortman J."/>
            <person name="Nusbaum C."/>
            <person name="Birren B."/>
        </authorList>
    </citation>
    <scope>NUCLEOTIDE SEQUENCE [LARGE SCALE GENOMIC DNA]</scope>
    <source>
        <strain evidence="5 6">CBS 650.93</strain>
    </source>
</reference>
<feature type="compositionally biased region" description="Polar residues" evidence="2">
    <location>
        <begin position="77"/>
        <end position="87"/>
    </location>
</feature>
<proteinExistence type="predicted"/>
<sequence length="780" mass="83802">MRAPAAATANSNPLEEKKLRPFENNNSRNPAHSDMPKSPASPRRPCESSFGKPDEPSQSEYVTNAIQGLSLVKDAATPQSGPQSAESGESLEDDQSHLSNSSTKQQSFDTKSMASVTTFAMDEKESIRPDDSASVRAAEDDEASNAPSRELSFHRDSEPLASPTRTSSRPNTSGVTIVARRYHTLTLTNPPRFGDLPVIPIVEAENLDQQSRPEASAEQPPESHERAPSLPIAPDEKLLDALATPKDRLPLLQLEEKFLGFIANPESEFLDLPPQNSFARLLAHKLADYYCLAHRINEDGTSIRVFKTPCVSIPTPLHVLAQSVPAGPAQPPSAMAVKIMRRAGLGPRQASAGGSTPASSSVPSKTTSEAGLETNSEEGVVSPVDGTPNKDKSKLTREEREAQYKAARERIFGDFQESVTSESASTGENSASISRSSSSSGKRKTRKHKTPKDDSFEARSAFIPSYSPMHAPNLHQQYPPQYSEQVYQGPYQGPTSGFGANVNYGTTPTSSYPNFDQSMQYNSPVGYGPNGNQQFSPSDSWSSIQSPSSTGYFSYSASPASYQQHIPPMMTQMNNQFMQQPRSGMQQSQNWMNNQFAAPYHPPPGSANSNMNGWSGYQPTAAINNSATYAYGQLPGQNFAGSPTYNTHHPGPGTFPRSLFNPQTRSFVPSNTPSRTAGRNGRKKPSPSPSQNRASTDNSGIPAVLSPRGFEKGPRNSSSPKPKEDSLQQKYGAPAHLPKKPPPSQVPSSYDVESISNTTLTSGPLALNGGAAGSGPASGS</sequence>
<evidence type="ECO:0000259" key="4">
    <source>
        <dbReference type="PROSITE" id="PS51673"/>
    </source>
</evidence>
<evidence type="ECO:0008006" key="7">
    <source>
        <dbReference type="Google" id="ProtNLM"/>
    </source>
</evidence>
<dbReference type="GeneID" id="25289145"/>
<dbReference type="VEuPathDB" id="FungiDB:Z518_01074"/>
<name>A0A0D2HH90_9EURO</name>
<dbReference type="InterPro" id="IPR001374">
    <property type="entry name" value="R3H_dom"/>
</dbReference>
<feature type="compositionally biased region" description="Polar residues" evidence="2">
    <location>
        <begin position="417"/>
        <end position="429"/>
    </location>
</feature>
<evidence type="ECO:0000313" key="5">
    <source>
        <dbReference type="EMBL" id="KIX09993.1"/>
    </source>
</evidence>
<feature type="compositionally biased region" description="Gly residues" evidence="2">
    <location>
        <begin position="770"/>
        <end position="780"/>
    </location>
</feature>
<dbReference type="PROSITE" id="PS51673">
    <property type="entry name" value="SUZ"/>
    <property type="match status" value="1"/>
</dbReference>
<gene>
    <name evidence="5" type="ORF">Z518_01074</name>
</gene>
<dbReference type="CDD" id="cd02642">
    <property type="entry name" value="R3H_encore_like"/>
    <property type="match status" value="1"/>
</dbReference>
<dbReference type="AlphaFoldDB" id="A0A0D2HH90"/>
<feature type="compositionally biased region" description="Low complexity" evidence="2">
    <location>
        <begin position="162"/>
        <end position="173"/>
    </location>
</feature>
<dbReference type="SUPFAM" id="SSF82708">
    <property type="entry name" value="R3H domain"/>
    <property type="match status" value="1"/>
</dbReference>
<feature type="domain" description="SUZ" evidence="4">
    <location>
        <begin position="314"/>
        <end position="416"/>
    </location>
</feature>
<dbReference type="GO" id="GO:0003676">
    <property type="term" value="F:nucleic acid binding"/>
    <property type="evidence" value="ECO:0007669"/>
    <property type="project" value="UniProtKB-UniRule"/>
</dbReference>
<feature type="compositionally biased region" description="Polar residues" evidence="2">
    <location>
        <begin position="56"/>
        <end position="67"/>
    </location>
</feature>
<dbReference type="EMBL" id="KN847475">
    <property type="protein sequence ID" value="KIX09993.1"/>
    <property type="molecule type" value="Genomic_DNA"/>
</dbReference>
<feature type="compositionally biased region" description="Low complexity" evidence="2">
    <location>
        <begin position="430"/>
        <end position="440"/>
    </location>
</feature>
<dbReference type="InterPro" id="IPR024771">
    <property type="entry name" value="SUZ"/>
</dbReference>
<feature type="compositionally biased region" description="Basic and acidic residues" evidence="2">
    <location>
        <begin position="121"/>
        <end position="133"/>
    </location>
</feature>
<protein>
    <recommendedName>
        <fullName evidence="7">R3H domain-containing protein</fullName>
    </recommendedName>
</protein>
<keyword evidence="6" id="KW-1185">Reference proteome</keyword>
<dbReference type="InterPro" id="IPR036867">
    <property type="entry name" value="R3H_dom_sf"/>
</dbReference>
<dbReference type="Gene3D" id="3.30.1370.50">
    <property type="entry name" value="R3H-like domain"/>
    <property type="match status" value="1"/>
</dbReference>
<feature type="compositionally biased region" description="Low complexity" evidence="2">
    <location>
        <begin position="350"/>
        <end position="368"/>
    </location>
</feature>
<dbReference type="PANTHER" id="PTHR15672">
    <property type="entry name" value="CAMP-REGULATED PHOSPHOPROTEIN 21 RELATED R3H DOMAIN CONTAINING PROTEIN"/>
    <property type="match status" value="1"/>
</dbReference>
<evidence type="ECO:0000256" key="2">
    <source>
        <dbReference type="SAM" id="MobiDB-lite"/>
    </source>
</evidence>
<feature type="compositionally biased region" description="Polar residues" evidence="2">
    <location>
        <begin position="689"/>
        <end position="699"/>
    </location>
</feature>
<feature type="compositionally biased region" description="Polar residues" evidence="2">
    <location>
        <begin position="97"/>
        <end position="118"/>
    </location>
</feature>
<evidence type="ECO:0000313" key="6">
    <source>
        <dbReference type="Proteomes" id="UP000053617"/>
    </source>
</evidence>
<dbReference type="OrthoDB" id="278430at2759"/>
<accession>A0A0D2HH90</accession>
<dbReference type="PROSITE" id="PS51061">
    <property type="entry name" value="R3H"/>
    <property type="match status" value="1"/>
</dbReference>